<protein>
    <submittedName>
        <fullName evidence="1">Uncharacterized protein</fullName>
    </submittedName>
</protein>
<reference evidence="1 2" key="1">
    <citation type="journal article" date="2018" name="Evol. Lett.">
        <title>Horizontal gene cluster transfer increased hallucinogenic mushroom diversity.</title>
        <authorList>
            <person name="Reynolds H.T."/>
            <person name="Vijayakumar V."/>
            <person name="Gluck-Thaler E."/>
            <person name="Korotkin H.B."/>
            <person name="Matheny P.B."/>
            <person name="Slot J.C."/>
        </authorList>
    </citation>
    <scope>NUCLEOTIDE SEQUENCE [LARGE SCALE GENOMIC DNA]</scope>
    <source>
        <strain evidence="1 2">2629</strain>
    </source>
</reference>
<gene>
    <name evidence="1" type="ORF">CVT24_008258</name>
</gene>
<dbReference type="STRING" id="181874.A0A409VF85"/>
<dbReference type="Proteomes" id="UP000284842">
    <property type="component" value="Unassembled WGS sequence"/>
</dbReference>
<evidence type="ECO:0000313" key="1">
    <source>
        <dbReference type="EMBL" id="PPQ64918.1"/>
    </source>
</evidence>
<evidence type="ECO:0000313" key="2">
    <source>
        <dbReference type="Proteomes" id="UP000284842"/>
    </source>
</evidence>
<dbReference type="EMBL" id="NHTK01006080">
    <property type="protein sequence ID" value="PPQ64918.1"/>
    <property type="molecule type" value="Genomic_DNA"/>
</dbReference>
<keyword evidence="2" id="KW-1185">Reference proteome</keyword>
<dbReference type="OrthoDB" id="412109at2759"/>
<name>A0A409VF85_9AGAR</name>
<accession>A0A409VF85</accession>
<dbReference type="InParanoid" id="A0A409VF85"/>
<comment type="caution">
    <text evidence="1">The sequence shown here is derived from an EMBL/GenBank/DDBJ whole genome shotgun (WGS) entry which is preliminary data.</text>
</comment>
<dbReference type="AlphaFoldDB" id="A0A409VF85"/>
<organism evidence="1 2">
    <name type="scientific">Panaeolus cyanescens</name>
    <dbReference type="NCBI Taxonomy" id="181874"/>
    <lineage>
        <taxon>Eukaryota</taxon>
        <taxon>Fungi</taxon>
        <taxon>Dikarya</taxon>
        <taxon>Basidiomycota</taxon>
        <taxon>Agaricomycotina</taxon>
        <taxon>Agaricomycetes</taxon>
        <taxon>Agaricomycetidae</taxon>
        <taxon>Agaricales</taxon>
        <taxon>Agaricineae</taxon>
        <taxon>Galeropsidaceae</taxon>
        <taxon>Panaeolus</taxon>
    </lineage>
</organism>
<sequence>MTDEQRVSLYDARWKVLRSQDNIAPLTFDQMPWPVLSAVTSLKGLNGKQFALFYEAAAKGRSHARVIKEALLRFHPDKFANLEPKIHPDALADVRSGMELVIHYLNDIKNL</sequence>
<proteinExistence type="predicted"/>